<dbReference type="InterPro" id="IPR036412">
    <property type="entry name" value="HAD-like_sf"/>
</dbReference>
<protein>
    <submittedName>
        <fullName evidence="1">HAD family phosphatase</fullName>
    </submittedName>
</protein>
<proteinExistence type="predicted"/>
<dbReference type="SFLD" id="SFLDG01129">
    <property type="entry name" value="C1.5:_HAD__Beta-PGM__Phosphata"/>
    <property type="match status" value="1"/>
</dbReference>
<dbReference type="PRINTS" id="PR00413">
    <property type="entry name" value="HADHALOGNASE"/>
</dbReference>
<dbReference type="InterPro" id="IPR051806">
    <property type="entry name" value="HAD-like_SPP"/>
</dbReference>
<gene>
    <name evidence="1" type="ORF">ENT73_00720</name>
</gene>
<comment type="caution">
    <text evidence="1">The sequence shown here is derived from an EMBL/GenBank/DDBJ whole genome shotgun (WGS) entry which is preliminary data.</text>
</comment>
<name>A0A832GM86_9BACT</name>
<dbReference type="Pfam" id="PF13419">
    <property type="entry name" value="HAD_2"/>
    <property type="match status" value="1"/>
</dbReference>
<dbReference type="Gene3D" id="3.40.50.1000">
    <property type="entry name" value="HAD superfamily/HAD-like"/>
    <property type="match status" value="1"/>
</dbReference>
<dbReference type="SFLD" id="SFLDG01135">
    <property type="entry name" value="C1.5.6:_HAD__Beta-PGM__Phospha"/>
    <property type="match status" value="1"/>
</dbReference>
<dbReference type="NCBIfam" id="TIGR01509">
    <property type="entry name" value="HAD-SF-IA-v3"/>
    <property type="match status" value="1"/>
</dbReference>
<organism evidence="1">
    <name type="scientific">Caldimicrobium thiodismutans</name>
    <dbReference type="NCBI Taxonomy" id="1653476"/>
    <lineage>
        <taxon>Bacteria</taxon>
        <taxon>Pseudomonadati</taxon>
        <taxon>Thermodesulfobacteriota</taxon>
        <taxon>Thermodesulfobacteria</taxon>
        <taxon>Thermodesulfobacteriales</taxon>
        <taxon>Thermodesulfobacteriaceae</taxon>
        <taxon>Caldimicrobium</taxon>
    </lineage>
</organism>
<dbReference type="PANTHER" id="PTHR43481:SF4">
    <property type="entry name" value="GLYCEROL-1-PHOSPHATE PHOSPHOHYDROLASE 1-RELATED"/>
    <property type="match status" value="1"/>
</dbReference>
<dbReference type="EMBL" id="DSZU01000016">
    <property type="protein sequence ID" value="HGV54596.1"/>
    <property type="molecule type" value="Genomic_DNA"/>
</dbReference>
<evidence type="ECO:0000313" key="1">
    <source>
        <dbReference type="EMBL" id="HGV54596.1"/>
    </source>
</evidence>
<dbReference type="SUPFAM" id="SSF56784">
    <property type="entry name" value="HAD-like"/>
    <property type="match status" value="1"/>
</dbReference>
<reference evidence="1" key="1">
    <citation type="journal article" date="2020" name="mSystems">
        <title>Genome- and Community-Level Interaction Insights into Carbon Utilization and Element Cycling Functions of Hydrothermarchaeota in Hydrothermal Sediment.</title>
        <authorList>
            <person name="Zhou Z."/>
            <person name="Liu Y."/>
            <person name="Xu W."/>
            <person name="Pan J."/>
            <person name="Luo Z.H."/>
            <person name="Li M."/>
        </authorList>
    </citation>
    <scope>NUCLEOTIDE SEQUENCE [LARGE SCALE GENOMIC DNA]</scope>
    <source>
        <strain evidence="1">SpSt-605</strain>
    </source>
</reference>
<accession>A0A832GM86</accession>
<dbReference type="AlphaFoldDB" id="A0A832GM86"/>
<sequence length="217" mass="24356">MKEFIFFDLDGVILNSMPYHAQAWILAFREFGLEFSEEEILLHEGAIELDTALTLFTSKGVNPTPQFFIEAFKLQKKIFKEKFSSLVKPFPEIPDLLNALKKEGRKLSLVTSSSEEILRDVLPSQLIHLFEVIITGDKVVKRKPHPDPYLKAKEFFGAKDEEIAVVENSPAGVLSAKRANLFCIGITTTLSAEHLSLADVIVSNHKELKEILLNGTS</sequence>
<dbReference type="Gene3D" id="1.10.150.240">
    <property type="entry name" value="Putative phosphatase, domain 2"/>
    <property type="match status" value="1"/>
</dbReference>
<dbReference type="PANTHER" id="PTHR43481">
    <property type="entry name" value="FRUCTOSE-1-PHOSPHATE PHOSPHATASE"/>
    <property type="match status" value="1"/>
</dbReference>
<dbReference type="SFLD" id="SFLDS00003">
    <property type="entry name" value="Haloacid_Dehalogenase"/>
    <property type="match status" value="1"/>
</dbReference>
<dbReference type="InterPro" id="IPR041492">
    <property type="entry name" value="HAD_2"/>
</dbReference>
<dbReference type="GO" id="GO:0050308">
    <property type="term" value="F:sugar-phosphatase activity"/>
    <property type="evidence" value="ECO:0007669"/>
    <property type="project" value="TreeGrafter"/>
</dbReference>
<dbReference type="InterPro" id="IPR023214">
    <property type="entry name" value="HAD_sf"/>
</dbReference>
<dbReference type="InterPro" id="IPR023198">
    <property type="entry name" value="PGP-like_dom2"/>
</dbReference>
<dbReference type="InterPro" id="IPR006439">
    <property type="entry name" value="HAD-SF_hydro_IA"/>
</dbReference>